<dbReference type="Pfam" id="PF13560">
    <property type="entry name" value="HTH_31"/>
    <property type="match status" value="1"/>
</dbReference>
<sequence length="166" mass="17270">MPALAPTLTPDAATLIQALGATVRTQRKSLRVSATALAEAAGVSRVTVYRIEKGEPSVTLGAYANVLAALGLGLKVSTGSNDAASTAPPGWLPARVRLANYPQLRALAWHVPGADALSPAQAWSLYQRNARHLDAGALTPVERQLMQALQQAFADDVAPPDPSDGV</sequence>
<proteinExistence type="predicted"/>
<dbReference type="SMART" id="SM00530">
    <property type="entry name" value="HTH_XRE"/>
    <property type="match status" value="1"/>
</dbReference>
<dbReference type="Gene3D" id="1.10.260.40">
    <property type="entry name" value="lambda repressor-like DNA-binding domains"/>
    <property type="match status" value="1"/>
</dbReference>
<name>A0A975CGV2_9BURK</name>
<dbReference type="EMBL" id="CP071796">
    <property type="protein sequence ID" value="QTD45537.1"/>
    <property type="molecule type" value="Genomic_DNA"/>
</dbReference>
<accession>A0A975CGV2</accession>
<dbReference type="KEGG" id="otd:J1M35_00990"/>
<evidence type="ECO:0000313" key="3">
    <source>
        <dbReference type="Proteomes" id="UP000663903"/>
    </source>
</evidence>
<dbReference type="InterPro" id="IPR010982">
    <property type="entry name" value="Lambda_DNA-bd_dom_sf"/>
</dbReference>
<keyword evidence="3" id="KW-1185">Reference proteome</keyword>
<dbReference type="InterPro" id="IPR001387">
    <property type="entry name" value="Cro/C1-type_HTH"/>
</dbReference>
<dbReference type="RefSeq" id="WP_208009285.1">
    <property type="nucleotide sequence ID" value="NZ_CP071796.1"/>
</dbReference>
<gene>
    <name evidence="2" type="ORF">J1M35_00990</name>
</gene>
<protein>
    <submittedName>
        <fullName evidence="2">Helix-turn-helix domain-containing protein</fullName>
    </submittedName>
</protein>
<dbReference type="CDD" id="cd00093">
    <property type="entry name" value="HTH_XRE"/>
    <property type="match status" value="1"/>
</dbReference>
<dbReference type="Proteomes" id="UP000663903">
    <property type="component" value="Chromosome"/>
</dbReference>
<reference evidence="2" key="1">
    <citation type="submission" date="2021-03" db="EMBL/GenBank/DDBJ databases">
        <title>Ottowia sp. 27C isolated from the cloaca of a Giant Asian pond turtle (Heosemys grandis).</title>
        <authorList>
            <person name="Spergser J."/>
            <person name="Busse H.-J."/>
        </authorList>
    </citation>
    <scope>NUCLEOTIDE SEQUENCE</scope>
    <source>
        <strain evidence="2">27C</strain>
    </source>
</reference>
<dbReference type="PROSITE" id="PS50943">
    <property type="entry name" value="HTH_CROC1"/>
    <property type="match status" value="1"/>
</dbReference>
<dbReference type="AlphaFoldDB" id="A0A975CGV2"/>
<dbReference type="SUPFAM" id="SSF47413">
    <property type="entry name" value="lambda repressor-like DNA-binding domains"/>
    <property type="match status" value="1"/>
</dbReference>
<dbReference type="GO" id="GO:0003677">
    <property type="term" value="F:DNA binding"/>
    <property type="evidence" value="ECO:0007669"/>
    <property type="project" value="InterPro"/>
</dbReference>
<organism evidence="2 3">
    <name type="scientific">Ottowia testudinis</name>
    <dbReference type="NCBI Taxonomy" id="2816950"/>
    <lineage>
        <taxon>Bacteria</taxon>
        <taxon>Pseudomonadati</taxon>
        <taxon>Pseudomonadota</taxon>
        <taxon>Betaproteobacteria</taxon>
        <taxon>Burkholderiales</taxon>
        <taxon>Comamonadaceae</taxon>
        <taxon>Ottowia</taxon>
    </lineage>
</organism>
<evidence type="ECO:0000313" key="2">
    <source>
        <dbReference type="EMBL" id="QTD45537.1"/>
    </source>
</evidence>
<evidence type="ECO:0000259" key="1">
    <source>
        <dbReference type="PROSITE" id="PS50943"/>
    </source>
</evidence>
<feature type="domain" description="HTH cro/C1-type" evidence="1">
    <location>
        <begin position="23"/>
        <end position="55"/>
    </location>
</feature>